<gene>
    <name evidence="1" type="ORF">NPIL_624521</name>
</gene>
<evidence type="ECO:0000313" key="1">
    <source>
        <dbReference type="EMBL" id="GFT02178.1"/>
    </source>
</evidence>
<protein>
    <submittedName>
        <fullName evidence="1">Uncharacterized protein</fullName>
    </submittedName>
</protein>
<sequence length="97" mass="11460">MEKCSEEFAGRKNGSSNQISTYPEICSSGNAVNINIDTQMYEILFQKADRNARQVCRPHYRRGRCETFTRTHFRVSGKHIKVRYLLRNFLTRKKNEK</sequence>
<reference evidence="1" key="1">
    <citation type="submission" date="2020-08" db="EMBL/GenBank/DDBJ databases">
        <title>Multicomponent nature underlies the extraordinary mechanical properties of spider dragline silk.</title>
        <authorList>
            <person name="Kono N."/>
            <person name="Nakamura H."/>
            <person name="Mori M."/>
            <person name="Yoshida Y."/>
            <person name="Ohtoshi R."/>
            <person name="Malay A.D."/>
            <person name="Moran D.A.P."/>
            <person name="Tomita M."/>
            <person name="Numata K."/>
            <person name="Arakawa K."/>
        </authorList>
    </citation>
    <scope>NUCLEOTIDE SEQUENCE</scope>
</reference>
<accession>A0A8X6N994</accession>
<evidence type="ECO:0000313" key="2">
    <source>
        <dbReference type="Proteomes" id="UP000887013"/>
    </source>
</evidence>
<keyword evidence="2" id="KW-1185">Reference proteome</keyword>
<proteinExistence type="predicted"/>
<comment type="caution">
    <text evidence="1">The sequence shown here is derived from an EMBL/GenBank/DDBJ whole genome shotgun (WGS) entry which is preliminary data.</text>
</comment>
<name>A0A8X6N994_NEPPI</name>
<dbReference type="AlphaFoldDB" id="A0A8X6N994"/>
<dbReference type="EMBL" id="BMAW01007071">
    <property type="protein sequence ID" value="GFT02178.1"/>
    <property type="molecule type" value="Genomic_DNA"/>
</dbReference>
<organism evidence="1 2">
    <name type="scientific">Nephila pilipes</name>
    <name type="common">Giant wood spider</name>
    <name type="synonym">Nephila maculata</name>
    <dbReference type="NCBI Taxonomy" id="299642"/>
    <lineage>
        <taxon>Eukaryota</taxon>
        <taxon>Metazoa</taxon>
        <taxon>Ecdysozoa</taxon>
        <taxon>Arthropoda</taxon>
        <taxon>Chelicerata</taxon>
        <taxon>Arachnida</taxon>
        <taxon>Araneae</taxon>
        <taxon>Araneomorphae</taxon>
        <taxon>Entelegynae</taxon>
        <taxon>Araneoidea</taxon>
        <taxon>Nephilidae</taxon>
        <taxon>Nephila</taxon>
    </lineage>
</organism>
<dbReference type="Proteomes" id="UP000887013">
    <property type="component" value="Unassembled WGS sequence"/>
</dbReference>